<dbReference type="InterPro" id="IPR000571">
    <property type="entry name" value="Znf_CCCH"/>
</dbReference>
<dbReference type="SMART" id="SM00356">
    <property type="entry name" value="ZnF_C3H1"/>
    <property type="match status" value="3"/>
</dbReference>
<proteinExistence type="predicted"/>
<evidence type="ECO:0000256" key="1">
    <source>
        <dbReference type="PROSITE-ProRule" id="PRU00723"/>
    </source>
</evidence>
<feature type="domain" description="C3H1-type" evidence="2">
    <location>
        <begin position="4"/>
        <end position="31"/>
    </location>
</feature>
<dbReference type="RefSeq" id="XP_028027524.1">
    <property type="nucleotide sequence ID" value="XM_028171723.1"/>
</dbReference>
<dbReference type="GeneID" id="114241021"/>
<keyword evidence="1" id="KW-0862">Zinc</keyword>
<dbReference type="PROSITE" id="PS50103">
    <property type="entry name" value="ZF_C3H1"/>
    <property type="match status" value="1"/>
</dbReference>
<accession>A0A6J2JGD0</accession>
<dbReference type="OrthoDB" id="5395350at2759"/>
<reference evidence="4" key="1">
    <citation type="submission" date="2025-08" db="UniProtKB">
        <authorList>
            <consortium name="RefSeq"/>
        </authorList>
    </citation>
    <scope>IDENTIFICATION</scope>
    <source>
        <tissue evidence="4">Silk gland</tissue>
    </source>
</reference>
<dbReference type="KEGG" id="bman:114241021"/>
<dbReference type="Proteomes" id="UP000504629">
    <property type="component" value="Unplaced"/>
</dbReference>
<dbReference type="PANTHER" id="PTHR15725:SF14">
    <property type="entry name" value="ZINC FINGER CCCH DOMAIN-CONTAINING PROTEIN 11A"/>
    <property type="match status" value="1"/>
</dbReference>
<evidence type="ECO:0000313" key="3">
    <source>
        <dbReference type="Proteomes" id="UP000504629"/>
    </source>
</evidence>
<evidence type="ECO:0000313" key="4">
    <source>
        <dbReference type="RefSeq" id="XP_028027524.1"/>
    </source>
</evidence>
<name>A0A6J2JGD0_BOMMA</name>
<keyword evidence="1" id="KW-0479">Metal-binding</keyword>
<protein>
    <submittedName>
        <fullName evidence="4">Zinc finger CCCH domain-containing protein 11A-like</fullName>
    </submittedName>
</protein>
<organism evidence="3 4">
    <name type="scientific">Bombyx mandarina</name>
    <name type="common">Wild silk moth</name>
    <name type="synonym">Wild silkworm</name>
    <dbReference type="NCBI Taxonomy" id="7092"/>
    <lineage>
        <taxon>Eukaryota</taxon>
        <taxon>Metazoa</taxon>
        <taxon>Ecdysozoa</taxon>
        <taxon>Arthropoda</taxon>
        <taxon>Hexapoda</taxon>
        <taxon>Insecta</taxon>
        <taxon>Pterygota</taxon>
        <taxon>Neoptera</taxon>
        <taxon>Endopterygota</taxon>
        <taxon>Lepidoptera</taxon>
        <taxon>Glossata</taxon>
        <taxon>Ditrysia</taxon>
        <taxon>Bombycoidea</taxon>
        <taxon>Bombycidae</taxon>
        <taxon>Bombycinae</taxon>
        <taxon>Bombyx</taxon>
    </lineage>
</organism>
<dbReference type="PANTHER" id="PTHR15725">
    <property type="entry name" value="ZN-FINGER, C-X8-C-X5-C-X3-H TYPE-CONTAINING"/>
    <property type="match status" value="1"/>
</dbReference>
<sequence>MESPRKFNDCYFYYYSTCTKGDNCVFRHEPSALGCETMCTAWQQGKCTDKRCKLRHMELRKNRKQIPCYWENQPGGCRKIHCPFMHKNPEARTDGIAPSQPAPPVHACLNESVVEQPPMGAIPPPAVPAPVPLLWQQQRQVVLDSTLLGVPRHDAGAPFAPLPVDPLVVNFDEESDNESVPSSTPTKNMSDDAQNIARSKSQELQLLEKIQAEAAAFYSYDPLPPVDAPKERKIVRTNLSSKYDKISLDEISGKTPNLERRGSLDFKVLSLDEIRAKKKETAVHAAPITLNLTRKRKLSTHEALTTSGNKIIKVVRSNSIVYKKMEQNASPLPVQAKVDNKQVTALNPRKRTLSEQTADVYESIDDELIDNCYEFKRVKITESTAKPRLIRNRLCSSGQNKDVSKDEADISADISDHEVEIVDLVVEKHIDLSSDTEVIDVDSTKMGDPIDIVDLSEDQEETGSSIELDKNVPDVVASCHKNNKTEKSEEDIINEIDALVNDDGLKDFNNYRLESTL</sequence>
<evidence type="ECO:0000259" key="2">
    <source>
        <dbReference type="PROSITE" id="PS50103"/>
    </source>
</evidence>
<keyword evidence="3" id="KW-1185">Reference proteome</keyword>
<dbReference type="InterPro" id="IPR041686">
    <property type="entry name" value="Znf-CCCH_3"/>
</dbReference>
<feature type="zinc finger region" description="C3H1-type" evidence="1">
    <location>
        <begin position="4"/>
        <end position="31"/>
    </location>
</feature>
<dbReference type="GO" id="GO:0008270">
    <property type="term" value="F:zinc ion binding"/>
    <property type="evidence" value="ECO:0007669"/>
    <property type="project" value="UniProtKB-KW"/>
</dbReference>
<keyword evidence="1" id="KW-0863">Zinc-finger</keyword>
<dbReference type="Pfam" id="PF15663">
    <property type="entry name" value="zf-CCCH_3"/>
    <property type="match status" value="1"/>
</dbReference>
<dbReference type="AlphaFoldDB" id="A0A6J2JGD0"/>
<dbReference type="Gene3D" id="4.10.1000.10">
    <property type="entry name" value="Zinc finger, CCCH-type"/>
    <property type="match status" value="1"/>
</dbReference>
<gene>
    <name evidence="4" type="primary">LOC114241021</name>
</gene>